<dbReference type="PANTHER" id="PTHR10775:SF182">
    <property type="entry name" value="TRANSPOSON, EN_SPM-LIKE, TRANSPOSASE-ASSOCIATED DOMAIN PROTEIN-RELATED"/>
    <property type="match status" value="1"/>
</dbReference>
<dbReference type="AlphaFoldDB" id="A0AAQ3PUJ2"/>
<proteinExistence type="predicted"/>
<dbReference type="Proteomes" id="UP001341281">
    <property type="component" value="Chromosome 01"/>
</dbReference>
<protein>
    <recommendedName>
        <fullName evidence="3">Transposase</fullName>
    </recommendedName>
</protein>
<gene>
    <name evidence="1" type="ORF">U9M48_004319</name>
</gene>
<evidence type="ECO:0008006" key="3">
    <source>
        <dbReference type="Google" id="ProtNLM"/>
    </source>
</evidence>
<keyword evidence="2" id="KW-1185">Reference proteome</keyword>
<evidence type="ECO:0000313" key="2">
    <source>
        <dbReference type="Proteomes" id="UP001341281"/>
    </source>
</evidence>
<dbReference type="Pfam" id="PF02992">
    <property type="entry name" value="Transposase_21"/>
    <property type="match status" value="1"/>
</dbReference>
<reference evidence="1 2" key="1">
    <citation type="submission" date="2024-02" db="EMBL/GenBank/DDBJ databases">
        <title>High-quality chromosome-scale genome assembly of Pensacola bahiagrass (Paspalum notatum Flugge var. saurae).</title>
        <authorList>
            <person name="Vega J.M."/>
            <person name="Podio M."/>
            <person name="Orjuela J."/>
            <person name="Siena L.A."/>
            <person name="Pessino S.C."/>
            <person name="Combes M.C."/>
            <person name="Mariac C."/>
            <person name="Albertini E."/>
            <person name="Pupilli F."/>
            <person name="Ortiz J.P.A."/>
            <person name="Leblanc O."/>
        </authorList>
    </citation>
    <scope>NUCLEOTIDE SEQUENCE [LARGE SCALE GENOMIC DNA]</scope>
    <source>
        <strain evidence="1">R1</strain>
        <tissue evidence="1">Leaf</tissue>
    </source>
</reference>
<dbReference type="InterPro" id="IPR004242">
    <property type="entry name" value="Transposase_21"/>
</dbReference>
<dbReference type="EMBL" id="CP144745">
    <property type="protein sequence ID" value="WVZ53361.1"/>
    <property type="molecule type" value="Genomic_DNA"/>
</dbReference>
<sequence length="181" mass="20763">MMMSMLISGPHQPGNDIDVYLRPLVDDLKKLWSEGIEVYDGYKRETFTHRGMLFCTINDLPASRCLSGQCKGEKDCAHCLDDTETLWLNNSKKQVYLRNRCLLVKAHGYRKMKSQFDGTRETASAPQHFSREYVYNHVKDLDVIFGKKVKLGKRKRADKGSIAKPSGKRSQFYGSYLTGRT</sequence>
<evidence type="ECO:0000313" key="1">
    <source>
        <dbReference type="EMBL" id="WVZ53361.1"/>
    </source>
</evidence>
<organism evidence="1 2">
    <name type="scientific">Paspalum notatum var. saurae</name>
    <dbReference type="NCBI Taxonomy" id="547442"/>
    <lineage>
        <taxon>Eukaryota</taxon>
        <taxon>Viridiplantae</taxon>
        <taxon>Streptophyta</taxon>
        <taxon>Embryophyta</taxon>
        <taxon>Tracheophyta</taxon>
        <taxon>Spermatophyta</taxon>
        <taxon>Magnoliopsida</taxon>
        <taxon>Liliopsida</taxon>
        <taxon>Poales</taxon>
        <taxon>Poaceae</taxon>
        <taxon>PACMAD clade</taxon>
        <taxon>Panicoideae</taxon>
        <taxon>Andropogonodae</taxon>
        <taxon>Paspaleae</taxon>
        <taxon>Paspalinae</taxon>
        <taxon>Paspalum</taxon>
    </lineage>
</organism>
<dbReference type="PANTHER" id="PTHR10775">
    <property type="entry name" value="OS08G0208400 PROTEIN"/>
    <property type="match status" value="1"/>
</dbReference>
<name>A0AAQ3PUJ2_PASNO</name>
<accession>A0AAQ3PUJ2</accession>